<reference evidence="4 5" key="1">
    <citation type="submission" date="2014-01" db="EMBL/GenBank/DDBJ databases">
        <title>Roseivivax halodurans JCM 10272 Genome Sequencing.</title>
        <authorList>
            <person name="Lai Q."/>
            <person name="Li G."/>
            <person name="Shao Z."/>
        </authorList>
    </citation>
    <scope>NUCLEOTIDE SEQUENCE [LARGE SCALE GENOMIC DNA]</scope>
    <source>
        <strain evidence="4 5">JCM 10272</strain>
    </source>
</reference>
<evidence type="ECO:0000256" key="3">
    <source>
        <dbReference type="ARBA" id="ARBA00023277"/>
    </source>
</evidence>
<comment type="similarity">
    <text evidence="1">Belongs to the aldose epimerase family.</text>
</comment>
<dbReference type="InterPro" id="IPR011013">
    <property type="entry name" value="Gal_mutarotase_sf_dom"/>
</dbReference>
<organism evidence="4 5">
    <name type="scientific">Roseivivax halodurans JCM 10272</name>
    <dbReference type="NCBI Taxonomy" id="1449350"/>
    <lineage>
        <taxon>Bacteria</taxon>
        <taxon>Pseudomonadati</taxon>
        <taxon>Pseudomonadota</taxon>
        <taxon>Alphaproteobacteria</taxon>
        <taxon>Rhodobacterales</taxon>
        <taxon>Roseobacteraceae</taxon>
        <taxon>Roseivivax</taxon>
    </lineage>
</organism>
<dbReference type="InterPro" id="IPR014718">
    <property type="entry name" value="GH-type_carb-bd"/>
</dbReference>
<dbReference type="AlphaFoldDB" id="X7EMT3"/>
<dbReference type="InterPro" id="IPR047215">
    <property type="entry name" value="Galactose_mutarotase-like"/>
</dbReference>
<evidence type="ECO:0000256" key="2">
    <source>
        <dbReference type="ARBA" id="ARBA00023235"/>
    </source>
</evidence>
<dbReference type="OrthoDB" id="9779408at2"/>
<dbReference type="Proteomes" id="UP000022447">
    <property type="component" value="Unassembled WGS sequence"/>
</dbReference>
<dbReference type="STRING" id="1449350.OCH239_01190"/>
<dbReference type="SUPFAM" id="SSF74650">
    <property type="entry name" value="Galactose mutarotase-like"/>
    <property type="match status" value="1"/>
</dbReference>
<accession>X7EMT3</accession>
<evidence type="ECO:0000313" key="4">
    <source>
        <dbReference type="EMBL" id="ETX16481.1"/>
    </source>
</evidence>
<dbReference type="GO" id="GO:0030246">
    <property type="term" value="F:carbohydrate binding"/>
    <property type="evidence" value="ECO:0007669"/>
    <property type="project" value="InterPro"/>
</dbReference>
<dbReference type="GO" id="GO:0004034">
    <property type="term" value="F:aldose 1-epimerase activity"/>
    <property type="evidence" value="ECO:0007669"/>
    <property type="project" value="TreeGrafter"/>
</dbReference>
<comment type="caution">
    <text evidence="4">The sequence shown here is derived from an EMBL/GenBank/DDBJ whole genome shotgun (WGS) entry which is preliminary data.</text>
</comment>
<evidence type="ECO:0000313" key="5">
    <source>
        <dbReference type="Proteomes" id="UP000022447"/>
    </source>
</evidence>
<protein>
    <submittedName>
        <fullName evidence="4">Aldose 1-epimerase</fullName>
    </submittedName>
</protein>
<evidence type="ECO:0000256" key="1">
    <source>
        <dbReference type="ARBA" id="ARBA00006206"/>
    </source>
</evidence>
<dbReference type="GO" id="GO:0033499">
    <property type="term" value="P:galactose catabolic process via UDP-galactose, Leloir pathway"/>
    <property type="evidence" value="ECO:0007669"/>
    <property type="project" value="TreeGrafter"/>
</dbReference>
<proteinExistence type="inferred from homology"/>
<dbReference type="eggNOG" id="COG2017">
    <property type="taxonomic scope" value="Bacteria"/>
</dbReference>
<dbReference type="EMBL" id="JALZ01000001">
    <property type="protein sequence ID" value="ETX16481.1"/>
    <property type="molecule type" value="Genomic_DNA"/>
</dbReference>
<dbReference type="PANTHER" id="PTHR10091:SF49">
    <property type="entry name" value="ALDOSE 1-EPIMERASE"/>
    <property type="match status" value="1"/>
</dbReference>
<dbReference type="Pfam" id="PF01263">
    <property type="entry name" value="Aldose_epim"/>
    <property type="match status" value="1"/>
</dbReference>
<gene>
    <name evidence="4" type="ORF">OCH239_01190</name>
</gene>
<dbReference type="CDD" id="cd09019">
    <property type="entry name" value="galactose_mutarotase_like"/>
    <property type="match status" value="1"/>
</dbReference>
<keyword evidence="2" id="KW-0413">Isomerase</keyword>
<dbReference type="RefSeq" id="WP_037257449.1">
    <property type="nucleotide sequence ID" value="NZ_JALZ01000001.1"/>
</dbReference>
<dbReference type="Gene3D" id="2.70.98.10">
    <property type="match status" value="1"/>
</dbReference>
<name>X7EMT3_9RHOB</name>
<dbReference type="PATRIC" id="fig|1449350.3.peg.241"/>
<sequence length="330" mass="35639">MSSEIVAETPGGRPIHELRLENDTLTARLLTYGATLRDLRLAGIEHPLVLGFEDAADYTREMPYMGAIVGRVANRIARGTAEIGGSTCLFDLNERHVQTLHGGHDGSGRRLWKIEEASGTHAVLSDTMPDGHMGFPGTLKVKVRYSLEGPALVIAITATTDAPTLCNFAPHSYFNLSGSDVIDDHLLSVAADLWQPVDRRQIPEGPPVPVEGTSYDLRQPAQVPHGIDHGFCLSDTRRAPRHVATLTAGGTRMNIETTEPGLQVYDGSLISVPDGLGLGGRSYGARAGIALETQAWVDAANIGARAQVDLFPGESYRHFSRFVFARQPQT</sequence>
<keyword evidence="5" id="KW-1185">Reference proteome</keyword>
<dbReference type="GO" id="GO:0006006">
    <property type="term" value="P:glucose metabolic process"/>
    <property type="evidence" value="ECO:0007669"/>
    <property type="project" value="TreeGrafter"/>
</dbReference>
<dbReference type="InterPro" id="IPR008183">
    <property type="entry name" value="Aldose_1/G6P_1-epimerase"/>
</dbReference>
<keyword evidence="3" id="KW-0119">Carbohydrate metabolism</keyword>
<dbReference type="PANTHER" id="PTHR10091">
    <property type="entry name" value="ALDOSE-1-EPIMERASE"/>
    <property type="match status" value="1"/>
</dbReference>